<sequence>MPAGVAAEHWPFHVVRLWDLPSRLTPPLLLAGLLAAWGTGIAGWLGPHRALDIALPWLALFHLLWPLCGPRRLQVRRRLQSPGWHASFAAWAPRALGPGRLAMLARALVLLCLLGAALTGSLAAMPRLHLDLALAALGLLLAQLAGALWQHRRSGDALLPALLKGLGTGRLDEALRHGSAR</sequence>
<keyword evidence="3" id="KW-1185">Reference proteome</keyword>
<protein>
    <submittedName>
        <fullName evidence="2">Uncharacterized protein</fullName>
    </submittedName>
</protein>
<feature type="transmembrane region" description="Helical" evidence="1">
    <location>
        <begin position="28"/>
        <end position="47"/>
    </location>
</feature>
<feature type="transmembrane region" description="Helical" evidence="1">
    <location>
        <begin position="104"/>
        <end position="126"/>
    </location>
</feature>
<gene>
    <name evidence="2" type="ORF">PGB34_05985</name>
</gene>
<feature type="transmembrane region" description="Helical" evidence="1">
    <location>
        <begin position="53"/>
        <end position="69"/>
    </location>
</feature>
<dbReference type="GO" id="GO:0016020">
    <property type="term" value="C:membrane"/>
    <property type="evidence" value="ECO:0007669"/>
    <property type="project" value="InterPro"/>
</dbReference>
<dbReference type="EMBL" id="JAQIPB010000002">
    <property type="protein sequence ID" value="MDA7415909.1"/>
    <property type="molecule type" value="Genomic_DNA"/>
</dbReference>
<evidence type="ECO:0000256" key="1">
    <source>
        <dbReference type="SAM" id="Phobius"/>
    </source>
</evidence>
<dbReference type="RefSeq" id="WP_271427152.1">
    <property type="nucleotide sequence ID" value="NZ_JAQIPB010000002.1"/>
</dbReference>
<dbReference type="AlphaFoldDB" id="A0AAE3SYD2"/>
<evidence type="ECO:0000313" key="3">
    <source>
        <dbReference type="Proteomes" id="UP001212602"/>
    </source>
</evidence>
<keyword evidence="1" id="KW-1133">Transmembrane helix</keyword>
<name>A0AAE3SYD2_9BURK</name>
<feature type="transmembrane region" description="Helical" evidence="1">
    <location>
        <begin position="132"/>
        <end position="149"/>
    </location>
</feature>
<proteinExistence type="predicted"/>
<dbReference type="Proteomes" id="UP001212602">
    <property type="component" value="Unassembled WGS sequence"/>
</dbReference>
<dbReference type="SUPFAM" id="SSF81342">
    <property type="entry name" value="Transmembrane di-heme cytochromes"/>
    <property type="match status" value="1"/>
</dbReference>
<dbReference type="InterPro" id="IPR016174">
    <property type="entry name" value="Di-haem_cyt_TM"/>
</dbReference>
<reference evidence="2" key="1">
    <citation type="submission" date="2023-01" db="EMBL/GenBank/DDBJ databases">
        <title>Xenophilus mangrovi sp. nov., isolated from soil of Mangrove nature reserve.</title>
        <authorList>
            <person name="Xu S."/>
            <person name="Liu Z."/>
            <person name="Xu Y."/>
        </authorList>
    </citation>
    <scope>NUCLEOTIDE SEQUENCE</scope>
    <source>
        <strain evidence="2">YW8</strain>
    </source>
</reference>
<accession>A0AAE3SYD2</accession>
<keyword evidence="1" id="KW-0812">Transmembrane</keyword>
<evidence type="ECO:0000313" key="2">
    <source>
        <dbReference type="EMBL" id="MDA7415909.1"/>
    </source>
</evidence>
<organism evidence="2 3">
    <name type="scientific">Xenophilus arseniciresistens</name>
    <dbReference type="NCBI Taxonomy" id="1283306"/>
    <lineage>
        <taxon>Bacteria</taxon>
        <taxon>Pseudomonadati</taxon>
        <taxon>Pseudomonadota</taxon>
        <taxon>Betaproteobacteria</taxon>
        <taxon>Burkholderiales</taxon>
        <taxon>Comamonadaceae</taxon>
        <taxon>Xenophilus</taxon>
    </lineage>
</organism>
<dbReference type="GO" id="GO:0022904">
    <property type="term" value="P:respiratory electron transport chain"/>
    <property type="evidence" value="ECO:0007669"/>
    <property type="project" value="InterPro"/>
</dbReference>
<keyword evidence="1" id="KW-0472">Membrane</keyword>
<comment type="caution">
    <text evidence="2">The sequence shown here is derived from an EMBL/GenBank/DDBJ whole genome shotgun (WGS) entry which is preliminary data.</text>
</comment>